<accession>A0A0F4YEC4</accession>
<feature type="non-terminal residue" evidence="1">
    <location>
        <position position="1"/>
    </location>
</feature>
<evidence type="ECO:0000313" key="1">
    <source>
        <dbReference type="EMBL" id="KKA16537.1"/>
    </source>
</evidence>
<keyword evidence="2" id="KW-1185">Reference proteome</keyword>
<dbReference type="EMBL" id="LASV01000753">
    <property type="protein sequence ID" value="KKA16537.1"/>
    <property type="molecule type" value="Genomic_DNA"/>
</dbReference>
<gene>
    <name evidence="1" type="ORF">T310_9858</name>
</gene>
<dbReference type="GeneID" id="25321780"/>
<proteinExistence type="predicted"/>
<protein>
    <submittedName>
        <fullName evidence="1">Uncharacterized protein</fullName>
    </submittedName>
</protein>
<dbReference type="RefSeq" id="XP_013323149.1">
    <property type="nucleotide sequence ID" value="XM_013467695.1"/>
</dbReference>
<reference evidence="1 2" key="1">
    <citation type="submission" date="2015-04" db="EMBL/GenBank/DDBJ databases">
        <authorList>
            <person name="Heijne W.H."/>
            <person name="Fedorova N.D."/>
            <person name="Nierman W.C."/>
            <person name="Vollebregt A.W."/>
            <person name="Zhao Z."/>
            <person name="Wu L."/>
            <person name="Kumar M."/>
            <person name="Stam H."/>
            <person name="van den Berg M.A."/>
            <person name="Pel H.J."/>
        </authorList>
    </citation>
    <scope>NUCLEOTIDE SEQUENCE [LARGE SCALE GENOMIC DNA]</scope>
    <source>
        <strain evidence="1 2">CBS 393.64</strain>
    </source>
</reference>
<comment type="caution">
    <text evidence="1">The sequence shown here is derived from an EMBL/GenBank/DDBJ whole genome shotgun (WGS) entry which is preliminary data.</text>
</comment>
<organism evidence="1 2">
    <name type="scientific">Rasamsonia emersonii (strain ATCC 16479 / CBS 393.64 / IMI 116815)</name>
    <dbReference type="NCBI Taxonomy" id="1408163"/>
    <lineage>
        <taxon>Eukaryota</taxon>
        <taxon>Fungi</taxon>
        <taxon>Dikarya</taxon>
        <taxon>Ascomycota</taxon>
        <taxon>Pezizomycotina</taxon>
        <taxon>Eurotiomycetes</taxon>
        <taxon>Eurotiomycetidae</taxon>
        <taxon>Eurotiales</taxon>
        <taxon>Trichocomaceae</taxon>
        <taxon>Rasamsonia</taxon>
    </lineage>
</organism>
<name>A0A0F4YEC4_RASE3</name>
<dbReference type="Proteomes" id="UP000053958">
    <property type="component" value="Unassembled WGS sequence"/>
</dbReference>
<evidence type="ECO:0000313" key="2">
    <source>
        <dbReference type="Proteomes" id="UP000053958"/>
    </source>
</evidence>
<sequence length="135" mass="15020">PPLPLVFILKKNPTECVIHLWFSPDSKGSLYVMATILQSDDLDIARVYNSGRSCQSAAIGMFNVRAQKCVRHQSTYSRNVGIYSIVDVNLHARPQFSRINSCACASQWPVQQDSVGLITHLGNHAGTYRSLCLVR</sequence>
<dbReference type="AlphaFoldDB" id="A0A0F4YEC4"/>